<accession>A0ABD0T1I5</accession>
<dbReference type="AlphaFoldDB" id="A0ABD0T1I5"/>
<name>A0ABD0T1I5_LOXSC</name>
<dbReference type="EMBL" id="JBEDNZ010000011">
    <property type="protein sequence ID" value="KAL0831873.1"/>
    <property type="molecule type" value="Genomic_DNA"/>
</dbReference>
<comment type="caution">
    <text evidence="5">The sequence shown here is derived from an EMBL/GenBank/DDBJ whole genome shotgun (WGS) entry which is preliminary data.</text>
</comment>
<organism evidence="5 6">
    <name type="scientific">Loxostege sticticalis</name>
    <name type="common">Beet webworm moth</name>
    <dbReference type="NCBI Taxonomy" id="481309"/>
    <lineage>
        <taxon>Eukaryota</taxon>
        <taxon>Metazoa</taxon>
        <taxon>Ecdysozoa</taxon>
        <taxon>Arthropoda</taxon>
        <taxon>Hexapoda</taxon>
        <taxon>Insecta</taxon>
        <taxon>Pterygota</taxon>
        <taxon>Neoptera</taxon>
        <taxon>Endopterygota</taxon>
        <taxon>Lepidoptera</taxon>
        <taxon>Glossata</taxon>
        <taxon>Ditrysia</taxon>
        <taxon>Pyraloidea</taxon>
        <taxon>Crambidae</taxon>
        <taxon>Pyraustinae</taxon>
        <taxon>Loxostege</taxon>
    </lineage>
</organism>
<keyword evidence="2" id="KW-0863">Zinc-finger</keyword>
<proteinExistence type="predicted"/>
<gene>
    <name evidence="5" type="ORF">ABMA28_001403</name>
</gene>
<evidence type="ECO:0000256" key="1">
    <source>
        <dbReference type="ARBA" id="ARBA00022723"/>
    </source>
</evidence>
<evidence type="ECO:0000256" key="3">
    <source>
        <dbReference type="ARBA" id="ARBA00022833"/>
    </source>
</evidence>
<dbReference type="Pfam" id="PF04500">
    <property type="entry name" value="FLYWCH"/>
    <property type="match status" value="3"/>
</dbReference>
<evidence type="ECO:0000313" key="5">
    <source>
        <dbReference type="EMBL" id="KAL0831873.1"/>
    </source>
</evidence>
<dbReference type="GO" id="GO:0008270">
    <property type="term" value="F:zinc ion binding"/>
    <property type="evidence" value="ECO:0007669"/>
    <property type="project" value="UniProtKB-KW"/>
</dbReference>
<dbReference type="Proteomes" id="UP001549921">
    <property type="component" value="Unassembled WGS sequence"/>
</dbReference>
<sequence>MSVWDFSVTILLVSKTREDNLPGITHNLSGITHFPSILKLRILCHAGRDRPKYDIVKSQMGKDLILVGGYTFSQHSIGSRKWVCSTKNRDCKAKLTLDVDGHITGIFNEHCHPPRRYIKTSDGTYIRYDIVKSQMGKDLILIGGYTFCQASSGTRKWVCSTKNRGCKAKLTLDMNGHINKIFNEHCHPPKMYMKTSDGKYIRHSIGSRKWVCSTKNRDCKAKLTLDVDGLNYEIVKSQRGKDLIMFQGYTFATKRDNYWVCSTNHPVCKAKIRLGRNKAIIWAHNVHIHPPKKWLRTSNGTYVKV</sequence>
<evidence type="ECO:0000313" key="6">
    <source>
        <dbReference type="Proteomes" id="UP001549921"/>
    </source>
</evidence>
<reference evidence="5 6" key="1">
    <citation type="submission" date="2024-06" db="EMBL/GenBank/DDBJ databases">
        <title>A chromosome-level genome assembly of beet webworm, Loxostege sticticalis.</title>
        <authorList>
            <person name="Zhang Y."/>
        </authorList>
    </citation>
    <scope>NUCLEOTIDE SEQUENCE [LARGE SCALE GENOMIC DNA]</scope>
    <source>
        <strain evidence="5">AQ028</strain>
        <tissue evidence="5">Male pupae</tissue>
    </source>
</reference>
<keyword evidence="3" id="KW-0862">Zinc</keyword>
<evidence type="ECO:0000256" key="2">
    <source>
        <dbReference type="ARBA" id="ARBA00022771"/>
    </source>
</evidence>
<keyword evidence="1" id="KW-0479">Metal-binding</keyword>
<feature type="domain" description="FLYWCH-type" evidence="4">
    <location>
        <begin position="131"/>
        <end position="187"/>
    </location>
</feature>
<dbReference type="InterPro" id="IPR007588">
    <property type="entry name" value="Znf_FLYWCH"/>
</dbReference>
<dbReference type="Gene3D" id="2.20.25.240">
    <property type="match status" value="3"/>
</dbReference>
<feature type="domain" description="FLYWCH-type" evidence="4">
    <location>
        <begin position="56"/>
        <end position="112"/>
    </location>
</feature>
<protein>
    <recommendedName>
        <fullName evidence="4">FLYWCH-type domain-containing protein</fullName>
    </recommendedName>
</protein>
<feature type="domain" description="FLYWCH-type" evidence="4">
    <location>
        <begin position="235"/>
        <end position="289"/>
    </location>
</feature>
<evidence type="ECO:0000259" key="4">
    <source>
        <dbReference type="Pfam" id="PF04500"/>
    </source>
</evidence>